<keyword evidence="11" id="KW-1185">Reference proteome</keyword>
<dbReference type="Pfam" id="PF02775">
    <property type="entry name" value="TPP_enzyme_C"/>
    <property type="match status" value="1"/>
</dbReference>
<comment type="function">
    <text evidence="6">Catalyzes the thiamine diphosphate-dependent decarboxylation of 2-oxoglutarate and the subsequent addition of the resulting succinic semialdehyde-thiamine pyrophosphate anion to isochorismate to yield 2-succinyl-5-enolpyruvyl-6-hydroxy-3-cyclohexene-1-carboxylate (SEPHCHC).</text>
</comment>
<evidence type="ECO:0000256" key="2">
    <source>
        <dbReference type="ARBA" id="ARBA00022723"/>
    </source>
</evidence>
<comment type="subunit">
    <text evidence="6">Homodimer.</text>
</comment>
<dbReference type="GO" id="GO:0070204">
    <property type="term" value="F:2-succinyl-5-enolpyruvyl-6-hydroxy-3-cyclohexene-1-carboxylic-acid synthase activity"/>
    <property type="evidence" value="ECO:0007669"/>
    <property type="project" value="UniProtKB-UniRule"/>
</dbReference>
<evidence type="ECO:0000313" key="10">
    <source>
        <dbReference type="EMBL" id="TDG68311.1"/>
    </source>
</evidence>
<evidence type="ECO:0000313" key="11">
    <source>
        <dbReference type="Proteomes" id="UP000295681"/>
    </source>
</evidence>
<dbReference type="UniPathway" id="UPA00079"/>
<dbReference type="Gene3D" id="3.40.50.970">
    <property type="match status" value="2"/>
</dbReference>
<dbReference type="AlphaFoldDB" id="A0A4R5N906"/>
<dbReference type="Pfam" id="PF02776">
    <property type="entry name" value="TPP_enzyme_N"/>
    <property type="match status" value="1"/>
</dbReference>
<keyword evidence="5 6" id="KW-0464">Manganese</keyword>
<dbReference type="STRING" id="907931.GCA_000165675_00411"/>
<evidence type="ECO:0000256" key="1">
    <source>
        <dbReference type="ARBA" id="ARBA00022679"/>
    </source>
</evidence>
<dbReference type="InterPro" id="IPR032264">
    <property type="entry name" value="MenD_middle"/>
</dbReference>
<comment type="catalytic activity">
    <reaction evidence="6">
        <text>isochorismate + 2-oxoglutarate + H(+) = 5-enolpyruvoyl-6-hydroxy-2-succinyl-cyclohex-3-ene-1-carboxylate + CO2</text>
        <dbReference type="Rhea" id="RHEA:25593"/>
        <dbReference type="ChEBI" id="CHEBI:15378"/>
        <dbReference type="ChEBI" id="CHEBI:16526"/>
        <dbReference type="ChEBI" id="CHEBI:16810"/>
        <dbReference type="ChEBI" id="CHEBI:29780"/>
        <dbReference type="ChEBI" id="CHEBI:58818"/>
        <dbReference type="EC" id="2.2.1.9"/>
    </reaction>
</comment>
<dbReference type="InterPro" id="IPR011766">
    <property type="entry name" value="TPP_enzyme_TPP-bd"/>
</dbReference>
<dbReference type="InterPro" id="IPR004433">
    <property type="entry name" value="MenaQ_synth_MenD"/>
</dbReference>
<protein>
    <recommendedName>
        <fullName evidence="6">2-succinyl-5-enolpyruvyl-6-hydroxy-3-cyclohexene-1-carboxylate synthase</fullName>
        <shortName evidence="6">SEPHCHC synthase</shortName>
        <ecNumber evidence="6">2.2.1.9</ecNumber>
    </recommendedName>
    <alternativeName>
        <fullName evidence="6">Menaquinone biosynthesis protein MenD</fullName>
    </alternativeName>
</protein>
<dbReference type="CDD" id="cd07037">
    <property type="entry name" value="TPP_PYR_MenD"/>
    <property type="match status" value="1"/>
</dbReference>
<dbReference type="GO" id="GO:0009234">
    <property type="term" value="P:menaquinone biosynthetic process"/>
    <property type="evidence" value="ECO:0007669"/>
    <property type="project" value="UniProtKB-UniRule"/>
</dbReference>
<sequence length="556" mass="62248">MTDALTINTKYLLTALMHSGVRHFVVSPGSRNTPIALLLAQLAESEKIALFVDVDERSAAFFALGIAKVTLKPVVVLGTSGTAITEFTSAVAEASVSHIPLIVLSADRPQELQNNGAPQTISQTHLFSHFVKQDLELTLQDNHPDVPEYIAYEVQKLIYQAQIAPRGPIHINLPLRKPLMPDMNDDTPLRVKQLTWTMAPNIVPQNTLEALQNKKILLLCGPNESEDYSELLRSFSEKYHIPVIADVLSRVRYTHTITGIDQFIKADILNDDALPDIVIRFGATPIAGQLLGWLKKHEVTTWYVGEDAGNDHSRHASHIVPIAVANFLEQLTQIQNNSTVQSEFYTVWQTMNQKYQNQLMHNVGELSLIDAIDHFTHDAQPIFVSNSMPIRDMDNFFLGRHTHNIYANRGANGIDGVVSSAMGMAATSQEQRSLLLIGDIALFHDMNGLMMGKQYQLPLDIIVTNNNGGSIFSFLPQAQQQEYFDTLFGTPLGLDLSRIAMLYDLTYEKISTTQGLGDILRQSVVGTRIIEYSSNRQDNYEQHQDFTQMLREHFNE</sequence>
<evidence type="ECO:0000259" key="8">
    <source>
        <dbReference type="Pfam" id="PF02776"/>
    </source>
</evidence>
<gene>
    <name evidence="6" type="primary">menD</name>
    <name evidence="10" type="ORF">C5L23_000617</name>
</gene>
<dbReference type="PANTHER" id="PTHR42916:SF1">
    <property type="entry name" value="PROTEIN PHYLLO, CHLOROPLASTIC"/>
    <property type="match status" value="1"/>
</dbReference>
<dbReference type="GO" id="GO:0030976">
    <property type="term" value="F:thiamine pyrophosphate binding"/>
    <property type="evidence" value="ECO:0007669"/>
    <property type="project" value="UniProtKB-UniRule"/>
</dbReference>
<dbReference type="RefSeq" id="WP_010008360.1">
    <property type="nucleotide sequence ID" value="NZ_JAGYGP010000001.1"/>
</dbReference>
<dbReference type="GO" id="GO:0000287">
    <property type="term" value="F:magnesium ion binding"/>
    <property type="evidence" value="ECO:0007669"/>
    <property type="project" value="UniProtKB-UniRule"/>
</dbReference>
<evidence type="ECO:0000256" key="4">
    <source>
        <dbReference type="ARBA" id="ARBA00023052"/>
    </source>
</evidence>
<comment type="cofactor">
    <cofactor evidence="6">
        <name>thiamine diphosphate</name>
        <dbReference type="ChEBI" id="CHEBI:58937"/>
    </cofactor>
    <text evidence="6">Binds 1 thiamine pyrophosphate per subunit.</text>
</comment>
<dbReference type="Gene3D" id="3.40.50.1220">
    <property type="entry name" value="TPP-binding domain"/>
    <property type="match status" value="1"/>
</dbReference>
<keyword evidence="4 6" id="KW-0786">Thiamine pyrophosphate</keyword>
<keyword evidence="3 6" id="KW-0460">Magnesium</keyword>
<dbReference type="UniPathway" id="UPA01057">
    <property type="reaction ID" value="UER00164"/>
</dbReference>
<dbReference type="HAMAP" id="MF_01659">
    <property type="entry name" value="MenD"/>
    <property type="match status" value="1"/>
</dbReference>
<dbReference type="EC" id="2.2.1.9" evidence="6"/>
<comment type="similarity">
    <text evidence="6">Belongs to the TPP enzyme family. MenD subfamily.</text>
</comment>
<proteinExistence type="inferred from homology"/>
<dbReference type="PIRSF" id="PIRSF004983">
    <property type="entry name" value="MenD"/>
    <property type="match status" value="1"/>
</dbReference>
<feature type="domain" description="Thiamine pyrophosphate enzyme TPP-binding" evidence="7">
    <location>
        <begin position="416"/>
        <end position="523"/>
    </location>
</feature>
<evidence type="ECO:0000256" key="5">
    <source>
        <dbReference type="ARBA" id="ARBA00023211"/>
    </source>
</evidence>
<evidence type="ECO:0000256" key="6">
    <source>
        <dbReference type="HAMAP-Rule" id="MF_01659"/>
    </source>
</evidence>
<dbReference type="SUPFAM" id="SSF52518">
    <property type="entry name" value="Thiamin diphosphate-binding fold (THDP-binding)"/>
    <property type="match status" value="2"/>
</dbReference>
<dbReference type="EMBL" id="PUFI01000014">
    <property type="protein sequence ID" value="TDG68311.1"/>
    <property type="molecule type" value="Genomic_DNA"/>
</dbReference>
<reference evidence="10 11" key="1">
    <citation type="journal article" date="2019" name="Appl. Microbiol. Biotechnol.">
        <title>Uncovering carbohydrate metabolism through a genotype-phenotype association study of 56 lactic acid bacteria genomes.</title>
        <authorList>
            <person name="Buron-Moles G."/>
            <person name="Chailyan A."/>
            <person name="Dolejs I."/>
            <person name="Forster J."/>
            <person name="Miks M.H."/>
        </authorList>
    </citation>
    <scope>NUCLEOTIDE SEQUENCE [LARGE SCALE GENOMIC DNA]</scope>
    <source>
        <strain evidence="10 11">ATCC 700006</strain>
    </source>
</reference>
<keyword evidence="6" id="KW-0474">Menaquinone biosynthesis</keyword>
<dbReference type="CDD" id="cd02009">
    <property type="entry name" value="TPP_SHCHC_synthase"/>
    <property type="match status" value="1"/>
</dbReference>
<accession>A0A4R5N906</accession>
<dbReference type="PANTHER" id="PTHR42916">
    <property type="entry name" value="2-SUCCINYL-5-ENOLPYRUVYL-6-HYDROXY-3-CYCLOHEXENE-1-CARBOXYLATE SYNTHASE"/>
    <property type="match status" value="1"/>
</dbReference>
<feature type="domain" description="Menaquinone biosynthesis protein MenD middle" evidence="9">
    <location>
        <begin position="199"/>
        <end position="384"/>
    </location>
</feature>
<comment type="pathway">
    <text evidence="6">Quinol/quinone metabolism; 1,4-dihydroxy-2-naphthoate biosynthesis; 1,4-dihydroxy-2-naphthoate from chorismate: step 2/7.</text>
</comment>
<comment type="pathway">
    <text evidence="6">Quinol/quinone metabolism; menaquinone biosynthesis.</text>
</comment>
<comment type="cofactor">
    <cofactor evidence="6">
        <name>Mg(2+)</name>
        <dbReference type="ChEBI" id="CHEBI:18420"/>
    </cofactor>
    <cofactor evidence="6">
        <name>Mn(2+)</name>
        <dbReference type="ChEBI" id="CHEBI:29035"/>
    </cofactor>
</comment>
<organism evidence="10 11">
    <name type="scientific">Leuconostoc fallax</name>
    <dbReference type="NCBI Taxonomy" id="1251"/>
    <lineage>
        <taxon>Bacteria</taxon>
        <taxon>Bacillati</taxon>
        <taxon>Bacillota</taxon>
        <taxon>Bacilli</taxon>
        <taxon>Lactobacillales</taxon>
        <taxon>Lactobacillaceae</taxon>
        <taxon>Leuconostoc</taxon>
    </lineage>
</organism>
<dbReference type="Proteomes" id="UP000295681">
    <property type="component" value="Unassembled WGS sequence"/>
</dbReference>
<name>A0A4R5N906_9LACO</name>
<evidence type="ECO:0000256" key="3">
    <source>
        <dbReference type="ARBA" id="ARBA00022842"/>
    </source>
</evidence>
<dbReference type="InterPro" id="IPR012001">
    <property type="entry name" value="Thiamin_PyroP_enz_TPP-bd_dom"/>
</dbReference>
<dbReference type="Pfam" id="PF16582">
    <property type="entry name" value="TPP_enzyme_M_2"/>
    <property type="match status" value="1"/>
</dbReference>
<dbReference type="GO" id="GO:0030145">
    <property type="term" value="F:manganese ion binding"/>
    <property type="evidence" value="ECO:0007669"/>
    <property type="project" value="UniProtKB-UniRule"/>
</dbReference>
<comment type="caution">
    <text evidence="10">The sequence shown here is derived from an EMBL/GenBank/DDBJ whole genome shotgun (WGS) entry which is preliminary data.</text>
</comment>
<keyword evidence="1 6" id="KW-0808">Transferase</keyword>
<evidence type="ECO:0000259" key="7">
    <source>
        <dbReference type="Pfam" id="PF02775"/>
    </source>
</evidence>
<dbReference type="InterPro" id="IPR029061">
    <property type="entry name" value="THDP-binding"/>
</dbReference>
<feature type="domain" description="Thiamine pyrophosphate enzyme N-terminal TPP-binding" evidence="8">
    <location>
        <begin position="10"/>
        <end position="125"/>
    </location>
</feature>
<evidence type="ECO:0000259" key="9">
    <source>
        <dbReference type="Pfam" id="PF16582"/>
    </source>
</evidence>
<keyword evidence="2 6" id="KW-0479">Metal-binding</keyword>
<dbReference type="NCBIfam" id="TIGR00173">
    <property type="entry name" value="menD"/>
    <property type="match status" value="1"/>
</dbReference>